<comment type="caution">
    <text evidence="1">The sequence shown here is derived from an EMBL/GenBank/DDBJ whole genome shotgun (WGS) entry which is preliminary data.</text>
</comment>
<proteinExistence type="predicted"/>
<evidence type="ECO:0000313" key="1">
    <source>
        <dbReference type="EMBL" id="KJV68647.1"/>
    </source>
</evidence>
<organism evidence="1 2">
    <name type="scientific">Candidatus Neoehrlichia procyonis str. RAC413</name>
    <dbReference type="NCBI Taxonomy" id="1359163"/>
    <lineage>
        <taxon>Bacteria</taxon>
        <taxon>Pseudomonadati</taxon>
        <taxon>Pseudomonadota</taxon>
        <taxon>Alphaproteobacteria</taxon>
        <taxon>Rickettsiales</taxon>
        <taxon>Anaplasmataceae</taxon>
        <taxon>Candidatus Neoehrlichia</taxon>
    </lineage>
</organism>
<name>A0A0F3NLT2_9RICK</name>
<sequence>MYFIVYFTFLSHSRHTKLFFSNTSIIDASLKKMASSSPL</sequence>
<keyword evidence="2" id="KW-1185">Reference proteome</keyword>
<accession>A0A0F3NLT2</accession>
<dbReference type="AlphaFoldDB" id="A0A0F3NLT2"/>
<dbReference type="EMBL" id="LANX01000001">
    <property type="protein sequence ID" value="KJV68647.1"/>
    <property type="molecule type" value="Genomic_DNA"/>
</dbReference>
<gene>
    <name evidence="1" type="ORF">NLO413_0007</name>
</gene>
<dbReference type="Proteomes" id="UP000033562">
    <property type="component" value="Unassembled WGS sequence"/>
</dbReference>
<evidence type="ECO:0000313" key="2">
    <source>
        <dbReference type="Proteomes" id="UP000033562"/>
    </source>
</evidence>
<protein>
    <submittedName>
        <fullName evidence="1">Uncharacterized protein</fullName>
    </submittedName>
</protein>
<reference evidence="1 2" key="1">
    <citation type="submission" date="2015-02" db="EMBL/GenBank/DDBJ databases">
        <title>Genome Sequencing of Rickettsiales.</title>
        <authorList>
            <person name="Daugherty S.C."/>
            <person name="Su Q."/>
            <person name="Abolude K."/>
            <person name="Beier-Sexton M."/>
            <person name="Carlyon J.A."/>
            <person name="Carter R."/>
            <person name="Day N.P."/>
            <person name="Dumler S.J."/>
            <person name="Dyachenko V."/>
            <person name="Godinez A."/>
            <person name="Kurtti T.J."/>
            <person name="Lichay M."/>
            <person name="Mullins K.E."/>
            <person name="Ott S."/>
            <person name="Pappas-Brown V."/>
            <person name="Paris D.H."/>
            <person name="Patel P."/>
            <person name="Richards A.L."/>
            <person name="Sadzewicz L."/>
            <person name="Sears K."/>
            <person name="Seidman D."/>
            <person name="Sengamalay N."/>
            <person name="Stenos J."/>
            <person name="Tallon L.J."/>
            <person name="Vincent G."/>
            <person name="Fraser C.M."/>
            <person name="Munderloh U."/>
            <person name="Dunning-Hotopp J.C."/>
        </authorList>
    </citation>
    <scope>NUCLEOTIDE SEQUENCE [LARGE SCALE GENOMIC DNA]</scope>
    <source>
        <strain evidence="1 2">RAC413</strain>
    </source>
</reference>